<evidence type="ECO:0000313" key="5">
    <source>
        <dbReference type="EMBL" id="KAK6952571.1"/>
    </source>
</evidence>
<reference evidence="5 6" key="1">
    <citation type="journal article" date="2024" name="Front Chem Biol">
        <title>Unveiling the potential of Daldinia eschscholtzii MFLUCC 19-0629 through bioactivity and bioinformatics studies for enhanced sustainable agriculture production.</title>
        <authorList>
            <person name="Brooks S."/>
            <person name="Weaver J.A."/>
            <person name="Klomchit A."/>
            <person name="Alharthi S.A."/>
            <person name="Onlamun T."/>
            <person name="Nurani R."/>
            <person name="Vong T.K."/>
            <person name="Alberti F."/>
            <person name="Greco C."/>
        </authorList>
    </citation>
    <scope>NUCLEOTIDE SEQUENCE [LARGE SCALE GENOMIC DNA]</scope>
    <source>
        <strain evidence="5">MFLUCC 19-0629</strain>
    </source>
</reference>
<evidence type="ECO:0000313" key="6">
    <source>
        <dbReference type="Proteomes" id="UP001369815"/>
    </source>
</evidence>
<sequence>MSSRINTILIIGATSGLGEAFARRFHSLGKKVIATGRRKDRLDALAQELKGLDTRQFDISDLSSLAASVNGILKDYPRLDSVIINAGIQKSYNLFDSSTSDPEAIINEVNTDLTAPSLLVRLFAPHLFKLAKSGTKTNFFITTSSLAYVPLPFYPTYCSSKAGVQTLVKILRQQLSFAPEEAKKNLSIVEIIPPYVDTGLDNAHREHVNNLQGGPEKAFPPMPLSEYTDKFFETLEQLEQDGSLKKEIGVGLGKIVEDTWRGSFAKVLEQMGVTS</sequence>
<keyword evidence="2" id="KW-0521">NADP</keyword>
<dbReference type="EMBL" id="JBANMG010000005">
    <property type="protein sequence ID" value="KAK6952571.1"/>
    <property type="molecule type" value="Genomic_DNA"/>
</dbReference>
<evidence type="ECO:0000256" key="4">
    <source>
        <dbReference type="ARBA" id="ARBA00037096"/>
    </source>
</evidence>
<organism evidence="5 6">
    <name type="scientific">Daldinia eschscholtzii</name>
    <dbReference type="NCBI Taxonomy" id="292717"/>
    <lineage>
        <taxon>Eukaryota</taxon>
        <taxon>Fungi</taxon>
        <taxon>Dikarya</taxon>
        <taxon>Ascomycota</taxon>
        <taxon>Pezizomycotina</taxon>
        <taxon>Sordariomycetes</taxon>
        <taxon>Xylariomycetidae</taxon>
        <taxon>Xylariales</taxon>
        <taxon>Hypoxylaceae</taxon>
        <taxon>Daldinia</taxon>
    </lineage>
</organism>
<evidence type="ECO:0000256" key="2">
    <source>
        <dbReference type="ARBA" id="ARBA00022857"/>
    </source>
</evidence>
<dbReference type="InterPro" id="IPR002347">
    <property type="entry name" value="SDR_fam"/>
</dbReference>
<dbReference type="PANTHER" id="PTHR44196">
    <property type="entry name" value="DEHYDROGENASE/REDUCTASE SDR FAMILY MEMBER 7B"/>
    <property type="match status" value="1"/>
</dbReference>
<dbReference type="Gene3D" id="3.40.50.720">
    <property type="entry name" value="NAD(P)-binding Rossmann-like Domain"/>
    <property type="match status" value="1"/>
</dbReference>
<evidence type="ECO:0008006" key="7">
    <source>
        <dbReference type="Google" id="ProtNLM"/>
    </source>
</evidence>
<dbReference type="PROSITE" id="PS00061">
    <property type="entry name" value="ADH_SHORT"/>
    <property type="match status" value="1"/>
</dbReference>
<accession>A0AAX6MK54</accession>
<protein>
    <recommendedName>
        <fullName evidence="7">Short-chain dehydrogenase/reductase</fullName>
    </recommendedName>
</protein>
<comment type="caution">
    <text evidence="5">The sequence shown here is derived from an EMBL/GenBank/DDBJ whole genome shotgun (WGS) entry which is preliminary data.</text>
</comment>
<evidence type="ECO:0000256" key="3">
    <source>
        <dbReference type="ARBA" id="ARBA00023002"/>
    </source>
</evidence>
<keyword evidence="6" id="KW-1185">Reference proteome</keyword>
<dbReference type="PRINTS" id="PR00081">
    <property type="entry name" value="GDHRDH"/>
</dbReference>
<dbReference type="AlphaFoldDB" id="A0AAX6MK54"/>
<gene>
    <name evidence="5" type="ORF">Daesc_004861</name>
</gene>
<name>A0AAX6MK54_9PEZI</name>
<dbReference type="GO" id="GO:0016020">
    <property type="term" value="C:membrane"/>
    <property type="evidence" value="ECO:0007669"/>
    <property type="project" value="TreeGrafter"/>
</dbReference>
<dbReference type="SUPFAM" id="SSF51735">
    <property type="entry name" value="NAD(P)-binding Rossmann-fold domains"/>
    <property type="match status" value="1"/>
</dbReference>
<proteinExistence type="inferred from homology"/>
<comment type="function">
    <text evidence="4">Putative oxidoreductase.</text>
</comment>
<dbReference type="InterPro" id="IPR036291">
    <property type="entry name" value="NAD(P)-bd_dom_sf"/>
</dbReference>
<comment type="similarity">
    <text evidence="1">Belongs to the short-chain dehydrogenases/reductases (SDR) family.</text>
</comment>
<evidence type="ECO:0000256" key="1">
    <source>
        <dbReference type="ARBA" id="ARBA00006484"/>
    </source>
</evidence>
<dbReference type="InterPro" id="IPR020904">
    <property type="entry name" value="Sc_DH/Rdtase_CS"/>
</dbReference>
<dbReference type="Proteomes" id="UP001369815">
    <property type="component" value="Unassembled WGS sequence"/>
</dbReference>
<keyword evidence="3" id="KW-0560">Oxidoreductase</keyword>
<dbReference type="Pfam" id="PF00106">
    <property type="entry name" value="adh_short"/>
    <property type="match status" value="1"/>
</dbReference>
<dbReference type="GO" id="GO:0016491">
    <property type="term" value="F:oxidoreductase activity"/>
    <property type="evidence" value="ECO:0007669"/>
    <property type="project" value="UniProtKB-KW"/>
</dbReference>
<dbReference type="PANTHER" id="PTHR44196:SF1">
    <property type="entry name" value="DEHYDROGENASE_REDUCTASE SDR FAMILY MEMBER 7B"/>
    <property type="match status" value="1"/>
</dbReference>